<evidence type="ECO:0000313" key="2">
    <source>
        <dbReference type="EMBL" id="CAA6803215.1"/>
    </source>
</evidence>
<accession>A0A6S6SJX4</accession>
<keyword evidence="1" id="KW-0812">Transmembrane</keyword>
<gene>
    <name evidence="2" type="ORF">HELGO_WM34534</name>
</gene>
<reference evidence="2" key="1">
    <citation type="submission" date="2020-01" db="EMBL/GenBank/DDBJ databases">
        <authorList>
            <person name="Meier V. D."/>
            <person name="Meier V D."/>
        </authorList>
    </citation>
    <scope>NUCLEOTIDE SEQUENCE</scope>
    <source>
        <strain evidence="2">HLG_WM_MAG_03</strain>
    </source>
</reference>
<feature type="transmembrane region" description="Helical" evidence="1">
    <location>
        <begin position="12"/>
        <end position="29"/>
    </location>
</feature>
<keyword evidence="1" id="KW-0472">Membrane</keyword>
<sequence>MNQEFNIQAQLTYTLAIIVLSAIGIFIASKVTNIF</sequence>
<protein>
    <submittedName>
        <fullName evidence="2">Uncharacterized protein</fullName>
    </submittedName>
</protein>
<keyword evidence="1" id="KW-1133">Transmembrane helix</keyword>
<dbReference type="AlphaFoldDB" id="A0A6S6SJX4"/>
<organism evidence="2">
    <name type="scientific">uncultured Sulfurovum sp</name>
    <dbReference type="NCBI Taxonomy" id="269237"/>
    <lineage>
        <taxon>Bacteria</taxon>
        <taxon>Pseudomonadati</taxon>
        <taxon>Campylobacterota</taxon>
        <taxon>Epsilonproteobacteria</taxon>
        <taxon>Campylobacterales</taxon>
        <taxon>Sulfurovaceae</taxon>
        <taxon>Sulfurovum</taxon>
        <taxon>environmental samples</taxon>
    </lineage>
</organism>
<proteinExistence type="predicted"/>
<evidence type="ECO:0000256" key="1">
    <source>
        <dbReference type="SAM" id="Phobius"/>
    </source>
</evidence>
<dbReference type="EMBL" id="CACVAR010000111">
    <property type="protein sequence ID" value="CAA6803215.1"/>
    <property type="molecule type" value="Genomic_DNA"/>
</dbReference>
<name>A0A6S6SJX4_9BACT</name>